<reference evidence="1 2" key="1">
    <citation type="journal article" date="2015" name="Genome Biol. Evol.">
        <title>Comparative Genomics of a Bacterivorous Green Alga Reveals Evolutionary Causalities and Consequences of Phago-Mixotrophic Mode of Nutrition.</title>
        <authorList>
            <person name="Burns J.A."/>
            <person name="Paasch A."/>
            <person name="Narechania A."/>
            <person name="Kim E."/>
        </authorList>
    </citation>
    <scope>NUCLEOTIDE SEQUENCE [LARGE SCALE GENOMIC DNA]</scope>
    <source>
        <strain evidence="1 2">PLY_AMNH</strain>
    </source>
</reference>
<dbReference type="EMBL" id="LGRX02019131">
    <property type="protein sequence ID" value="KAK3258948.1"/>
    <property type="molecule type" value="Genomic_DNA"/>
</dbReference>
<organism evidence="1 2">
    <name type="scientific">Cymbomonas tetramitiformis</name>
    <dbReference type="NCBI Taxonomy" id="36881"/>
    <lineage>
        <taxon>Eukaryota</taxon>
        <taxon>Viridiplantae</taxon>
        <taxon>Chlorophyta</taxon>
        <taxon>Pyramimonadophyceae</taxon>
        <taxon>Pyramimonadales</taxon>
        <taxon>Pyramimonadaceae</taxon>
        <taxon>Cymbomonas</taxon>
    </lineage>
</organism>
<dbReference type="AlphaFoldDB" id="A0AAE0KSC5"/>
<gene>
    <name evidence="1" type="ORF">CYMTET_32033</name>
</gene>
<dbReference type="Proteomes" id="UP001190700">
    <property type="component" value="Unassembled WGS sequence"/>
</dbReference>
<proteinExistence type="predicted"/>
<name>A0AAE0KSC5_9CHLO</name>
<keyword evidence="2" id="KW-1185">Reference proteome</keyword>
<sequence length="173" mass="18974">MNFVWDIQGAVVRLFQKERMDRGKEAENVKLSDVAFLSKELTKQGEKYEGILGALAKRFTNPPGGSPFFPEEVCVTTNVTYTDPKGKLARAHSSRQVEMLTAAMRQQQTLKDPIFVNIDGTEYIKVDAIHTTSTCPVPGGYDLLTPGIASVISLALIFGRVGVVVKQCQVPLS</sequence>
<evidence type="ECO:0000313" key="2">
    <source>
        <dbReference type="Proteomes" id="UP001190700"/>
    </source>
</evidence>
<protein>
    <submittedName>
        <fullName evidence="1">Uncharacterized protein</fullName>
    </submittedName>
</protein>
<comment type="caution">
    <text evidence="1">The sequence shown here is derived from an EMBL/GenBank/DDBJ whole genome shotgun (WGS) entry which is preliminary data.</text>
</comment>
<accession>A0AAE0KSC5</accession>
<evidence type="ECO:0000313" key="1">
    <source>
        <dbReference type="EMBL" id="KAK3258948.1"/>
    </source>
</evidence>